<dbReference type="Proteomes" id="UP000007801">
    <property type="component" value="Unassembled WGS sequence"/>
</dbReference>
<gene>
    <name evidence="1" type="primary">Dana\GF26370</name>
    <name evidence="1" type="ORF">GF26370</name>
</gene>
<evidence type="ECO:0000313" key="2">
    <source>
        <dbReference type="Proteomes" id="UP000007801"/>
    </source>
</evidence>
<proteinExistence type="predicted"/>
<dbReference type="InParanoid" id="A0A0P8Y0E7"/>
<evidence type="ECO:0000313" key="1">
    <source>
        <dbReference type="EMBL" id="KPU80257.1"/>
    </source>
</evidence>
<organism evidence="1 2">
    <name type="scientific">Drosophila ananassae</name>
    <name type="common">Fruit fly</name>
    <dbReference type="NCBI Taxonomy" id="7217"/>
    <lineage>
        <taxon>Eukaryota</taxon>
        <taxon>Metazoa</taxon>
        <taxon>Ecdysozoa</taxon>
        <taxon>Arthropoda</taxon>
        <taxon>Hexapoda</taxon>
        <taxon>Insecta</taxon>
        <taxon>Pterygota</taxon>
        <taxon>Neoptera</taxon>
        <taxon>Endopterygota</taxon>
        <taxon>Diptera</taxon>
        <taxon>Brachycera</taxon>
        <taxon>Muscomorpha</taxon>
        <taxon>Ephydroidea</taxon>
        <taxon>Drosophilidae</taxon>
        <taxon>Drosophila</taxon>
        <taxon>Sophophora</taxon>
    </lineage>
</organism>
<sequence length="90" mass="9964">MIESVHFECSSNKTATNVIFKHKPRPMPMPRPCNIQPTTTATSNQAINLLPHCLGGTNYPKDPKQIFSHIFTWCSKRGVGPQNKPSSLSA</sequence>
<protein>
    <submittedName>
        <fullName evidence="1">Uncharacterized protein</fullName>
    </submittedName>
</protein>
<dbReference type="EMBL" id="CH902617">
    <property type="protein sequence ID" value="KPU80257.1"/>
    <property type="molecule type" value="Genomic_DNA"/>
</dbReference>
<feature type="non-terminal residue" evidence="1">
    <location>
        <position position="90"/>
    </location>
</feature>
<accession>A0A0P8Y0E7</accession>
<dbReference type="AlphaFoldDB" id="A0A0P8Y0E7"/>
<reference evidence="1 2" key="1">
    <citation type="journal article" date="2007" name="Nature">
        <title>Evolution of genes and genomes on the Drosophila phylogeny.</title>
        <authorList>
            <consortium name="Drosophila 12 Genomes Consortium"/>
            <person name="Clark A.G."/>
            <person name="Eisen M.B."/>
            <person name="Smith D.R."/>
            <person name="Bergman C.M."/>
            <person name="Oliver B."/>
            <person name="Markow T.A."/>
            <person name="Kaufman T.C."/>
            <person name="Kellis M."/>
            <person name="Gelbart W."/>
            <person name="Iyer V.N."/>
            <person name="Pollard D.A."/>
            <person name="Sackton T.B."/>
            <person name="Larracuente A.M."/>
            <person name="Singh N.D."/>
            <person name="Abad J.P."/>
            <person name="Abt D.N."/>
            <person name="Adryan B."/>
            <person name="Aguade M."/>
            <person name="Akashi H."/>
            <person name="Anderson W.W."/>
            <person name="Aquadro C.F."/>
            <person name="Ardell D.H."/>
            <person name="Arguello R."/>
            <person name="Artieri C.G."/>
            <person name="Barbash D.A."/>
            <person name="Barker D."/>
            <person name="Barsanti P."/>
            <person name="Batterham P."/>
            <person name="Batzoglou S."/>
            <person name="Begun D."/>
            <person name="Bhutkar A."/>
            <person name="Blanco E."/>
            <person name="Bosak S.A."/>
            <person name="Bradley R.K."/>
            <person name="Brand A.D."/>
            <person name="Brent M.R."/>
            <person name="Brooks A.N."/>
            <person name="Brown R.H."/>
            <person name="Butlin R.K."/>
            <person name="Caggese C."/>
            <person name="Calvi B.R."/>
            <person name="Bernardo de Carvalho A."/>
            <person name="Caspi A."/>
            <person name="Castrezana S."/>
            <person name="Celniker S.E."/>
            <person name="Chang J.L."/>
            <person name="Chapple C."/>
            <person name="Chatterji S."/>
            <person name="Chinwalla A."/>
            <person name="Civetta A."/>
            <person name="Clifton S.W."/>
            <person name="Comeron J.M."/>
            <person name="Costello J.C."/>
            <person name="Coyne J.A."/>
            <person name="Daub J."/>
            <person name="David R.G."/>
            <person name="Delcher A.L."/>
            <person name="Delehaunty K."/>
            <person name="Do C.B."/>
            <person name="Ebling H."/>
            <person name="Edwards K."/>
            <person name="Eickbush T."/>
            <person name="Evans J.D."/>
            <person name="Filipski A."/>
            <person name="Findeiss S."/>
            <person name="Freyhult E."/>
            <person name="Fulton L."/>
            <person name="Fulton R."/>
            <person name="Garcia A.C."/>
            <person name="Gardiner A."/>
            <person name="Garfield D.A."/>
            <person name="Garvin B.E."/>
            <person name="Gibson G."/>
            <person name="Gilbert D."/>
            <person name="Gnerre S."/>
            <person name="Godfrey J."/>
            <person name="Good R."/>
            <person name="Gotea V."/>
            <person name="Gravely B."/>
            <person name="Greenberg A.J."/>
            <person name="Griffiths-Jones S."/>
            <person name="Gross S."/>
            <person name="Guigo R."/>
            <person name="Gustafson E.A."/>
            <person name="Haerty W."/>
            <person name="Hahn M.W."/>
            <person name="Halligan D.L."/>
            <person name="Halpern A.L."/>
            <person name="Halter G.M."/>
            <person name="Han M.V."/>
            <person name="Heger A."/>
            <person name="Hillier L."/>
            <person name="Hinrichs A.S."/>
            <person name="Holmes I."/>
            <person name="Hoskins R.A."/>
            <person name="Hubisz M.J."/>
            <person name="Hultmark D."/>
            <person name="Huntley M.A."/>
            <person name="Jaffe D.B."/>
            <person name="Jagadeeshan S."/>
            <person name="Jeck W.R."/>
            <person name="Johnson J."/>
            <person name="Jones C.D."/>
            <person name="Jordan W.C."/>
            <person name="Karpen G.H."/>
            <person name="Kataoka E."/>
            <person name="Keightley P.D."/>
            <person name="Kheradpour P."/>
            <person name="Kirkness E.F."/>
            <person name="Koerich L.B."/>
            <person name="Kristiansen K."/>
            <person name="Kudrna D."/>
            <person name="Kulathinal R.J."/>
            <person name="Kumar S."/>
            <person name="Kwok R."/>
            <person name="Lander E."/>
            <person name="Langley C.H."/>
            <person name="Lapoint R."/>
            <person name="Lazzaro B.P."/>
            <person name="Lee S.J."/>
            <person name="Levesque L."/>
            <person name="Li R."/>
            <person name="Lin C.F."/>
            <person name="Lin M.F."/>
            <person name="Lindblad-Toh K."/>
            <person name="Llopart A."/>
            <person name="Long M."/>
            <person name="Low L."/>
            <person name="Lozovsky E."/>
            <person name="Lu J."/>
            <person name="Luo M."/>
            <person name="Machado C.A."/>
            <person name="Makalowski W."/>
            <person name="Marzo M."/>
            <person name="Matsuda M."/>
            <person name="Matzkin L."/>
            <person name="McAllister B."/>
            <person name="McBride C.S."/>
            <person name="McKernan B."/>
            <person name="McKernan K."/>
            <person name="Mendez-Lago M."/>
            <person name="Minx P."/>
            <person name="Mollenhauer M.U."/>
            <person name="Montooth K."/>
            <person name="Mount S.M."/>
            <person name="Mu X."/>
            <person name="Myers E."/>
            <person name="Negre B."/>
            <person name="Newfeld S."/>
            <person name="Nielsen R."/>
            <person name="Noor M.A."/>
            <person name="O'Grady P."/>
            <person name="Pachter L."/>
            <person name="Papaceit M."/>
            <person name="Parisi M.J."/>
            <person name="Parisi M."/>
            <person name="Parts L."/>
            <person name="Pedersen J.S."/>
            <person name="Pesole G."/>
            <person name="Phillippy A.M."/>
            <person name="Ponting C.P."/>
            <person name="Pop M."/>
            <person name="Porcelli D."/>
            <person name="Powell J.R."/>
            <person name="Prohaska S."/>
            <person name="Pruitt K."/>
            <person name="Puig M."/>
            <person name="Quesneville H."/>
            <person name="Ram K.R."/>
            <person name="Rand D."/>
            <person name="Rasmussen M.D."/>
            <person name="Reed L.K."/>
            <person name="Reenan R."/>
            <person name="Reily A."/>
            <person name="Remington K.A."/>
            <person name="Rieger T.T."/>
            <person name="Ritchie M.G."/>
            <person name="Robin C."/>
            <person name="Rogers Y.H."/>
            <person name="Rohde C."/>
            <person name="Rozas J."/>
            <person name="Rubenfield M.J."/>
            <person name="Ruiz A."/>
            <person name="Russo S."/>
            <person name="Salzberg S.L."/>
            <person name="Sanchez-Gracia A."/>
            <person name="Saranga D.J."/>
            <person name="Sato H."/>
            <person name="Schaeffer S.W."/>
            <person name="Schatz M.C."/>
            <person name="Schlenke T."/>
            <person name="Schwartz R."/>
            <person name="Segarra C."/>
            <person name="Singh R.S."/>
            <person name="Sirot L."/>
            <person name="Sirota M."/>
            <person name="Sisneros N.B."/>
            <person name="Smith C.D."/>
            <person name="Smith T.F."/>
            <person name="Spieth J."/>
            <person name="Stage D.E."/>
            <person name="Stark A."/>
            <person name="Stephan W."/>
            <person name="Strausberg R.L."/>
            <person name="Strempel S."/>
            <person name="Sturgill D."/>
            <person name="Sutton G."/>
            <person name="Sutton G.G."/>
            <person name="Tao W."/>
            <person name="Teichmann S."/>
            <person name="Tobari Y.N."/>
            <person name="Tomimura Y."/>
            <person name="Tsolas J.M."/>
            <person name="Valente V.L."/>
            <person name="Venter E."/>
            <person name="Venter J.C."/>
            <person name="Vicario S."/>
            <person name="Vieira F.G."/>
            <person name="Vilella A.J."/>
            <person name="Villasante A."/>
            <person name="Walenz B."/>
            <person name="Wang J."/>
            <person name="Wasserman M."/>
            <person name="Watts T."/>
            <person name="Wilson D."/>
            <person name="Wilson R.K."/>
            <person name="Wing R.A."/>
            <person name="Wolfner M.F."/>
            <person name="Wong A."/>
            <person name="Wong G.K."/>
            <person name="Wu C.I."/>
            <person name="Wu G."/>
            <person name="Yamamoto D."/>
            <person name="Yang H.P."/>
            <person name="Yang S.P."/>
            <person name="Yorke J.A."/>
            <person name="Yoshida K."/>
            <person name="Zdobnov E."/>
            <person name="Zhang P."/>
            <person name="Zhang Y."/>
            <person name="Zimin A.V."/>
            <person name="Baldwin J."/>
            <person name="Abdouelleil A."/>
            <person name="Abdulkadir J."/>
            <person name="Abebe A."/>
            <person name="Abera B."/>
            <person name="Abreu J."/>
            <person name="Acer S.C."/>
            <person name="Aftuck L."/>
            <person name="Alexander A."/>
            <person name="An P."/>
            <person name="Anderson E."/>
            <person name="Anderson S."/>
            <person name="Arachi H."/>
            <person name="Azer M."/>
            <person name="Bachantsang P."/>
            <person name="Barry A."/>
            <person name="Bayul T."/>
            <person name="Berlin A."/>
            <person name="Bessette D."/>
            <person name="Bloom T."/>
            <person name="Blye J."/>
            <person name="Boguslavskiy L."/>
            <person name="Bonnet C."/>
            <person name="Boukhgalter B."/>
            <person name="Bourzgui I."/>
            <person name="Brown A."/>
            <person name="Cahill P."/>
            <person name="Channer S."/>
            <person name="Cheshatsang Y."/>
            <person name="Chuda L."/>
            <person name="Citroen M."/>
            <person name="Collymore A."/>
            <person name="Cooke P."/>
            <person name="Costello M."/>
            <person name="D'Aco K."/>
            <person name="Daza R."/>
            <person name="De Haan G."/>
            <person name="DeGray S."/>
            <person name="DeMaso C."/>
            <person name="Dhargay N."/>
            <person name="Dooley K."/>
            <person name="Dooley E."/>
            <person name="Doricent M."/>
            <person name="Dorje P."/>
            <person name="Dorjee K."/>
            <person name="Dupes A."/>
            <person name="Elong R."/>
            <person name="Falk J."/>
            <person name="Farina A."/>
            <person name="Faro S."/>
            <person name="Ferguson D."/>
            <person name="Fisher S."/>
            <person name="Foley C.D."/>
            <person name="Franke A."/>
            <person name="Friedrich D."/>
            <person name="Gadbois L."/>
            <person name="Gearin G."/>
            <person name="Gearin C.R."/>
            <person name="Giannoukos G."/>
            <person name="Goode T."/>
            <person name="Graham J."/>
            <person name="Grandbois E."/>
            <person name="Grewal S."/>
            <person name="Gyaltsen K."/>
            <person name="Hafez N."/>
            <person name="Hagos B."/>
            <person name="Hall J."/>
            <person name="Henson C."/>
            <person name="Hollinger A."/>
            <person name="Honan T."/>
            <person name="Huard M.D."/>
            <person name="Hughes L."/>
            <person name="Hurhula B."/>
            <person name="Husby M.E."/>
            <person name="Kamat A."/>
            <person name="Kanga B."/>
            <person name="Kashin S."/>
            <person name="Khazanovich D."/>
            <person name="Kisner P."/>
            <person name="Lance K."/>
            <person name="Lara M."/>
            <person name="Lee W."/>
            <person name="Lennon N."/>
            <person name="Letendre F."/>
            <person name="LeVine R."/>
            <person name="Lipovsky A."/>
            <person name="Liu X."/>
            <person name="Liu J."/>
            <person name="Liu S."/>
            <person name="Lokyitsang T."/>
            <person name="Lokyitsang Y."/>
            <person name="Lubonja R."/>
            <person name="Lui A."/>
            <person name="MacDonald P."/>
            <person name="Magnisalis V."/>
            <person name="Maru K."/>
            <person name="Matthews C."/>
            <person name="McCusker W."/>
            <person name="McDonough S."/>
            <person name="Mehta T."/>
            <person name="Meldrim J."/>
            <person name="Meneus L."/>
            <person name="Mihai O."/>
            <person name="Mihalev A."/>
            <person name="Mihova T."/>
            <person name="Mittelman R."/>
            <person name="Mlenga V."/>
            <person name="Montmayeur A."/>
            <person name="Mulrain L."/>
            <person name="Navidi A."/>
            <person name="Naylor J."/>
            <person name="Negash T."/>
            <person name="Nguyen T."/>
            <person name="Nguyen N."/>
            <person name="Nicol R."/>
            <person name="Norbu C."/>
            <person name="Norbu N."/>
            <person name="Novod N."/>
            <person name="O'Neill B."/>
            <person name="Osman S."/>
            <person name="Markiewicz E."/>
            <person name="Oyono O.L."/>
            <person name="Patti C."/>
            <person name="Phunkhang P."/>
            <person name="Pierre F."/>
            <person name="Priest M."/>
            <person name="Raghuraman S."/>
            <person name="Rege F."/>
            <person name="Reyes R."/>
            <person name="Rise C."/>
            <person name="Rogov P."/>
            <person name="Ross K."/>
            <person name="Ryan E."/>
            <person name="Settipalli S."/>
            <person name="Shea T."/>
            <person name="Sherpa N."/>
            <person name="Shi L."/>
            <person name="Shih D."/>
            <person name="Sparrow T."/>
            <person name="Spaulding J."/>
            <person name="Stalker J."/>
            <person name="Stange-Thomann N."/>
            <person name="Stavropoulos S."/>
            <person name="Stone C."/>
            <person name="Strader C."/>
            <person name="Tesfaye S."/>
            <person name="Thomson T."/>
            <person name="Thoulutsang Y."/>
            <person name="Thoulutsang D."/>
            <person name="Topham K."/>
            <person name="Topping I."/>
            <person name="Tsamla T."/>
            <person name="Vassiliev H."/>
            <person name="Vo A."/>
            <person name="Wangchuk T."/>
            <person name="Wangdi T."/>
            <person name="Weiand M."/>
            <person name="Wilkinson J."/>
            <person name="Wilson A."/>
            <person name="Yadav S."/>
            <person name="Young G."/>
            <person name="Yu Q."/>
            <person name="Zembek L."/>
            <person name="Zhong D."/>
            <person name="Zimmer A."/>
            <person name="Zwirko Z."/>
            <person name="Jaffe D.B."/>
            <person name="Alvarez P."/>
            <person name="Brockman W."/>
            <person name="Butler J."/>
            <person name="Chin C."/>
            <person name="Gnerre S."/>
            <person name="Grabherr M."/>
            <person name="Kleber M."/>
            <person name="Mauceli E."/>
            <person name="MacCallum I."/>
        </authorList>
    </citation>
    <scope>NUCLEOTIDE SEQUENCE [LARGE SCALE GENOMIC DNA]</scope>
    <source>
        <strain evidence="2">Tucson 14024-0371.13</strain>
    </source>
</reference>
<keyword evidence="2" id="KW-1185">Reference proteome</keyword>
<name>A0A0P8Y0E7_DROAN</name>